<protein>
    <submittedName>
        <fullName evidence="1">Uncharacterized protein</fullName>
    </submittedName>
</protein>
<dbReference type="Proteomes" id="UP000798662">
    <property type="component" value="Chromosome 1"/>
</dbReference>
<gene>
    <name evidence="1" type="ORF">I4F81_004099</name>
</gene>
<proteinExistence type="predicted"/>
<dbReference type="EMBL" id="CM020618">
    <property type="protein sequence ID" value="KAK1861515.1"/>
    <property type="molecule type" value="Genomic_DNA"/>
</dbReference>
<comment type="caution">
    <text evidence="1">The sequence shown here is derived from an EMBL/GenBank/DDBJ whole genome shotgun (WGS) entry which is preliminary data.</text>
</comment>
<accession>A0ACC3BUU6</accession>
<keyword evidence="2" id="KW-1185">Reference proteome</keyword>
<evidence type="ECO:0000313" key="1">
    <source>
        <dbReference type="EMBL" id="KAK1861515.1"/>
    </source>
</evidence>
<name>A0ACC3BUU6_PYRYE</name>
<organism evidence="1 2">
    <name type="scientific">Pyropia yezoensis</name>
    <name type="common">Susabi-nori</name>
    <name type="synonym">Porphyra yezoensis</name>
    <dbReference type="NCBI Taxonomy" id="2788"/>
    <lineage>
        <taxon>Eukaryota</taxon>
        <taxon>Rhodophyta</taxon>
        <taxon>Bangiophyceae</taxon>
        <taxon>Bangiales</taxon>
        <taxon>Bangiaceae</taxon>
        <taxon>Pyropia</taxon>
    </lineage>
</organism>
<sequence>MPPEGPSVGSTAATTSPPAVVVPPPPAVVVPSPPPPAMVVPAPPAVAVVPPPPPPQLAEALGGGAAPAAATPATTGASPGATSAAVPAPPIPEEEPEGNATAEACKAAGNEHFKAGRYDEAAAHYTEAIGHDPTNAALFSNRAAAHTKMELYDRAVRDADMAVALNPMWGKGWWRKGTAQLEAGSYAAALATFTAGLDKCPGDGALLKGKRAARARVSAYNAVQGPGAAQAAAAADEVPAVRVAPTAAAAAQSSSPRHSGMPMGVARSWASTGGPGAGLDSIPSTASVGVDSGNVRPPPVTGNAPPAEGGGGGAAGGYGAAGVTGPASGASAGAGQTGANGGGGGGAAGAAAGADAAGAGGAAAGTAAAGAGGGDNTKGDAPAPAGAFPGSPEEEVARIQAAANYYVVLHASPEASPAQLKKNYYTLARLLHPDKCSVPGADDAMKEVSLAYDTLSNSLKRTLYDKYMTERKPPPGASGDGDASAEQTYAEWEARQEPVQLPGWLVWLLSVRGVNWVVTGVVLALLLPLVILVFLVFLILYLLCLPYRLVLQCCFPEKFAQMRADAERHEARREEMEQDVRYAHV</sequence>
<reference evidence="1" key="1">
    <citation type="submission" date="2019-11" db="EMBL/GenBank/DDBJ databases">
        <title>Nori genome reveals adaptations in red seaweeds to the harsh intertidal environment.</title>
        <authorList>
            <person name="Wang D."/>
            <person name="Mao Y."/>
        </authorList>
    </citation>
    <scope>NUCLEOTIDE SEQUENCE</scope>
    <source>
        <tissue evidence="1">Gametophyte</tissue>
    </source>
</reference>
<evidence type="ECO:0000313" key="2">
    <source>
        <dbReference type="Proteomes" id="UP000798662"/>
    </source>
</evidence>